<protein>
    <recommendedName>
        <fullName evidence="3">Phage tail protein</fullName>
    </recommendedName>
</protein>
<dbReference type="Proteomes" id="UP001160334">
    <property type="component" value="Unassembled WGS sequence"/>
</dbReference>
<dbReference type="InterPro" id="IPR011049">
    <property type="entry name" value="Serralysin-like_metalloprot_C"/>
</dbReference>
<proteinExistence type="predicted"/>
<dbReference type="SUPFAM" id="SSF101967">
    <property type="entry name" value="Adhesin YadA, collagen-binding domain"/>
    <property type="match status" value="1"/>
</dbReference>
<evidence type="ECO:0000313" key="1">
    <source>
        <dbReference type="EMBL" id="MDH6282788.1"/>
    </source>
</evidence>
<evidence type="ECO:0000313" key="2">
    <source>
        <dbReference type="Proteomes" id="UP001160334"/>
    </source>
</evidence>
<reference evidence="1 2" key="1">
    <citation type="submission" date="2023-04" db="EMBL/GenBank/DDBJ databases">
        <title>Forest soil microbial communities from Buena Vista Peninsula, Colon Province, Panama.</title>
        <authorList>
            <person name="Bouskill N."/>
        </authorList>
    </citation>
    <scope>NUCLEOTIDE SEQUENCE [LARGE SCALE GENOMIC DNA]</scope>
    <source>
        <strain evidence="1 2">CFH S0262</strain>
    </source>
</reference>
<sequence>MPWNEVGQLASKADVTAVQAQVDAKAPKASPTFTGTVTTLGLKVTSGAAAGKVLTSAADGTASWQDAAAGGGTPGVKVTGYPAGNAPTTPTTSNGNVVAIGHNLPAAVADSGTVVGARAQVTQTAGVALGYQSSSLHGWSTALGAGSKTTAANQVMLGSASETVVAPNKLQIGPDGSLSCTLSTRANGSGKTELIAQFATGAAIVIATQP</sequence>
<organism evidence="1 2">
    <name type="scientific">Prescottella agglutinans</name>
    <dbReference type="NCBI Taxonomy" id="1644129"/>
    <lineage>
        <taxon>Bacteria</taxon>
        <taxon>Bacillati</taxon>
        <taxon>Actinomycetota</taxon>
        <taxon>Actinomycetes</taxon>
        <taxon>Mycobacteriales</taxon>
        <taxon>Nocardiaceae</taxon>
        <taxon>Prescottella</taxon>
    </lineage>
</organism>
<dbReference type="EMBL" id="JARXVC010000011">
    <property type="protein sequence ID" value="MDH6282788.1"/>
    <property type="molecule type" value="Genomic_DNA"/>
</dbReference>
<gene>
    <name evidence="1" type="ORF">M2280_004025</name>
</gene>
<keyword evidence="2" id="KW-1185">Reference proteome</keyword>
<evidence type="ECO:0008006" key="3">
    <source>
        <dbReference type="Google" id="ProtNLM"/>
    </source>
</evidence>
<name>A0ABT6MEQ5_9NOCA</name>
<comment type="caution">
    <text evidence="1">The sequence shown here is derived from an EMBL/GenBank/DDBJ whole genome shotgun (WGS) entry which is preliminary data.</text>
</comment>
<accession>A0ABT6MEQ5</accession>
<dbReference type="Gene3D" id="2.150.10.10">
    <property type="entry name" value="Serralysin-like metalloprotease, C-terminal"/>
    <property type="match status" value="1"/>
</dbReference>
<dbReference type="RefSeq" id="WP_280762085.1">
    <property type="nucleotide sequence ID" value="NZ_JARXVC010000011.1"/>
</dbReference>